<feature type="transmembrane region" description="Helical" evidence="11">
    <location>
        <begin position="191"/>
        <end position="212"/>
    </location>
</feature>
<keyword evidence="8" id="KW-0406">Ion transport</keyword>
<evidence type="ECO:0000256" key="8">
    <source>
        <dbReference type="ARBA" id="ARBA00023065"/>
    </source>
</evidence>
<dbReference type="Pfam" id="PF08030">
    <property type="entry name" value="NAD_binding_6"/>
    <property type="match status" value="1"/>
</dbReference>
<dbReference type="PROSITE" id="PS51384">
    <property type="entry name" value="FAD_FR"/>
    <property type="match status" value="1"/>
</dbReference>
<feature type="transmembrane region" description="Helical" evidence="11">
    <location>
        <begin position="255"/>
        <end position="273"/>
    </location>
</feature>
<evidence type="ECO:0000256" key="10">
    <source>
        <dbReference type="SAM" id="MobiDB-lite"/>
    </source>
</evidence>
<evidence type="ECO:0000313" key="15">
    <source>
        <dbReference type="Proteomes" id="UP000230605"/>
    </source>
</evidence>
<dbReference type="EMBL" id="LKMD01000104">
    <property type="protein sequence ID" value="PIA95075.1"/>
    <property type="molecule type" value="Genomic_DNA"/>
</dbReference>
<proteinExistence type="inferred from homology"/>
<feature type="compositionally biased region" description="Low complexity" evidence="10">
    <location>
        <begin position="537"/>
        <end position="547"/>
    </location>
</feature>
<feature type="transmembrane region" description="Helical" evidence="11">
    <location>
        <begin position="224"/>
        <end position="243"/>
    </location>
</feature>
<feature type="region of interest" description="Disordered" evidence="10">
    <location>
        <begin position="536"/>
        <end position="556"/>
    </location>
</feature>
<evidence type="ECO:0000256" key="11">
    <source>
        <dbReference type="SAM" id="Phobius"/>
    </source>
</evidence>
<dbReference type="Pfam" id="PF08022">
    <property type="entry name" value="FAD_binding_8"/>
    <property type="match status" value="1"/>
</dbReference>
<feature type="transmembrane region" description="Helical" evidence="11">
    <location>
        <begin position="50"/>
        <end position="71"/>
    </location>
</feature>
<evidence type="ECO:0000313" key="14">
    <source>
        <dbReference type="EMBL" id="WPB05511.1"/>
    </source>
</evidence>
<dbReference type="GO" id="GO:0000293">
    <property type="term" value="F:ferric-chelate reductase activity"/>
    <property type="evidence" value="ECO:0007669"/>
    <property type="project" value="UniProtKB-ARBA"/>
</dbReference>
<dbReference type="InterPro" id="IPR013112">
    <property type="entry name" value="FAD-bd_8"/>
</dbReference>
<dbReference type="EMBL" id="CP134189">
    <property type="protein sequence ID" value="WPB05511.1"/>
    <property type="molecule type" value="Genomic_DNA"/>
</dbReference>
<evidence type="ECO:0000313" key="13">
    <source>
        <dbReference type="EMBL" id="PIA95075.1"/>
    </source>
</evidence>
<evidence type="ECO:0000256" key="9">
    <source>
        <dbReference type="ARBA" id="ARBA00023136"/>
    </source>
</evidence>
<dbReference type="Pfam" id="PF01794">
    <property type="entry name" value="Ferric_reduct"/>
    <property type="match status" value="1"/>
</dbReference>
<keyword evidence="5" id="KW-0249">Electron transport</keyword>
<dbReference type="AlphaFoldDB" id="A0A2G5HRB3"/>
<dbReference type="SFLD" id="SFLDS00052">
    <property type="entry name" value="Ferric_Reductase_Domain"/>
    <property type="match status" value="1"/>
</dbReference>
<dbReference type="InterPro" id="IPR013121">
    <property type="entry name" value="Fe_red_NAD-bd_6"/>
</dbReference>
<dbReference type="PANTHER" id="PTHR32361">
    <property type="entry name" value="FERRIC/CUPRIC REDUCTASE TRANSMEMBRANE COMPONENT"/>
    <property type="match status" value="1"/>
</dbReference>
<evidence type="ECO:0000259" key="12">
    <source>
        <dbReference type="PROSITE" id="PS51384"/>
    </source>
</evidence>
<keyword evidence="7" id="KW-0560">Oxidoreductase</keyword>
<dbReference type="InterPro" id="IPR051410">
    <property type="entry name" value="Ferric/Cupric_Reductase"/>
</dbReference>
<evidence type="ECO:0000313" key="16">
    <source>
        <dbReference type="Proteomes" id="UP001302367"/>
    </source>
</evidence>
<reference evidence="13 15" key="1">
    <citation type="submission" date="2015-10" db="EMBL/GenBank/DDBJ databases">
        <title>The cercosporin biosynthetic gene cluster was horizontally transferred to several fungal lineages and shown to be expanded in Cercospora beticola based on microsynteny with recipient genomes.</title>
        <authorList>
            <person name="De Jonge R."/>
            <person name="Ebert M.K."/>
            <person name="Suttle J.C."/>
            <person name="Jurick Ii W.M."/>
            <person name="Secor G.A."/>
            <person name="Thomma B.P."/>
            <person name="Van De Peer Y."/>
            <person name="Bolton M.D."/>
        </authorList>
    </citation>
    <scope>NUCLEOTIDE SEQUENCE [LARGE SCALE GENOMIC DNA]</scope>
    <source>
        <strain evidence="13 15">09-40</strain>
    </source>
</reference>
<reference evidence="14 16" key="2">
    <citation type="submission" date="2023-09" db="EMBL/GenBank/DDBJ databases">
        <title>Complete-Gapless Cercospora beticola genome.</title>
        <authorList>
            <person name="Wyatt N.A."/>
            <person name="Spanner R.E."/>
            <person name="Bolton M.D."/>
        </authorList>
    </citation>
    <scope>NUCLEOTIDE SEQUENCE [LARGE SCALE GENOMIC DNA]</scope>
    <source>
        <strain evidence="14">Cb09-40</strain>
    </source>
</reference>
<dbReference type="GO" id="GO:0015677">
    <property type="term" value="P:copper ion import"/>
    <property type="evidence" value="ECO:0007669"/>
    <property type="project" value="TreeGrafter"/>
</dbReference>
<dbReference type="PANTHER" id="PTHR32361:SF23">
    <property type="entry name" value="FERRIC-CHELATE REDUCTASE"/>
    <property type="match status" value="1"/>
</dbReference>
<organism evidence="13 15">
    <name type="scientific">Cercospora beticola</name>
    <name type="common">Sugarbeet leaf spot fungus</name>
    <dbReference type="NCBI Taxonomy" id="122368"/>
    <lineage>
        <taxon>Eukaryota</taxon>
        <taxon>Fungi</taxon>
        <taxon>Dikarya</taxon>
        <taxon>Ascomycota</taxon>
        <taxon>Pezizomycotina</taxon>
        <taxon>Dothideomycetes</taxon>
        <taxon>Dothideomycetidae</taxon>
        <taxon>Mycosphaerellales</taxon>
        <taxon>Mycosphaerellaceae</taxon>
        <taxon>Cercospora</taxon>
    </lineage>
</organism>
<dbReference type="Proteomes" id="UP001302367">
    <property type="component" value="Chromosome 6"/>
</dbReference>
<comment type="subcellular location">
    <subcellularLocation>
        <location evidence="1">Membrane</location>
        <topology evidence="1">Multi-pass membrane protein</topology>
    </subcellularLocation>
</comment>
<accession>A0A2G5HRB3</accession>
<comment type="similarity">
    <text evidence="2">Belongs to the ferric reductase (FRE) family.</text>
</comment>
<evidence type="ECO:0000256" key="6">
    <source>
        <dbReference type="ARBA" id="ARBA00022989"/>
    </source>
</evidence>
<dbReference type="GO" id="GO:0006879">
    <property type="term" value="P:intracellular iron ion homeostasis"/>
    <property type="evidence" value="ECO:0007669"/>
    <property type="project" value="TreeGrafter"/>
</dbReference>
<keyword evidence="3" id="KW-0813">Transport</keyword>
<dbReference type="CDD" id="cd06186">
    <property type="entry name" value="NOX_Duox_like_FAD_NADP"/>
    <property type="match status" value="1"/>
</dbReference>
<gene>
    <name evidence="13" type="ORF">CB0940_08916</name>
    <name evidence="14" type="ORF">RHO25_010164</name>
</gene>
<evidence type="ECO:0000256" key="5">
    <source>
        <dbReference type="ARBA" id="ARBA00022982"/>
    </source>
</evidence>
<keyword evidence="9 11" id="KW-0472">Membrane</keyword>
<dbReference type="GO" id="GO:0005886">
    <property type="term" value="C:plasma membrane"/>
    <property type="evidence" value="ECO:0007669"/>
    <property type="project" value="TreeGrafter"/>
</dbReference>
<dbReference type="Gene3D" id="3.40.50.80">
    <property type="entry name" value="Nucleotide-binding domain of ferredoxin-NADP reductase (FNR) module"/>
    <property type="match status" value="1"/>
</dbReference>
<name>A0A2G5HRB3_CERBT</name>
<dbReference type="InterPro" id="IPR013130">
    <property type="entry name" value="Fe3_Rdtase_TM_dom"/>
</dbReference>
<protein>
    <submittedName>
        <fullName evidence="13">Ferric/cupric reductase transmembrane component 7</fullName>
    </submittedName>
</protein>
<feature type="transmembrane region" description="Helical" evidence="11">
    <location>
        <begin position="110"/>
        <end position="131"/>
    </location>
</feature>
<evidence type="ECO:0000256" key="3">
    <source>
        <dbReference type="ARBA" id="ARBA00022448"/>
    </source>
</evidence>
<dbReference type="GO" id="GO:0006826">
    <property type="term" value="P:iron ion transport"/>
    <property type="evidence" value="ECO:0007669"/>
    <property type="project" value="TreeGrafter"/>
</dbReference>
<evidence type="ECO:0000256" key="1">
    <source>
        <dbReference type="ARBA" id="ARBA00004141"/>
    </source>
</evidence>
<keyword evidence="4 11" id="KW-0812">Transmembrane</keyword>
<sequence length="622" mass="69408">MDEMMHMGTPWLDKPLSETYRAYECSLNDTQACEYQQGYWRFWYEADHRYALPTVAFFLVTIILFSVVHLIDQFASQGIKQSKLGRNIAALNRWLSYKSYRINALNWNSAPLGLLILGAIGFIYFMCMTLAPKPYYWPDTAEFGSSPPIATRAGWLSLACMPFVFATAGKSNFITLVTGVSHEKLQVFHRWISYAFFVTALVHTFPFIIYNIKTGTMVESWNTLVFYWTGVVALIAQGWLTFASLSPLRSLSYEWFKFSHFVAALVFMLFLFFHCDHTLSSWDYFIATGVLFSLSWLHRQTRLYFEHGLGHRANISLSSNGFICVRIPTTATWRIGQHFFVRFMGLGVHASTNHPFTACSLPVVGSSDRKLTSELVLYIRPRGGTTARLAHFAETHPNSSMRVLLDGPYGGMDMQKVVACPEQLIIAGGSGAGWILPLLSAFLLRQPLPGSEEVAATAPLCARIVLATRDTATREWFESAVRDVLAEHGLEKAPDGLTIEVYYTGAQERSASVPSNGQFLRQLESPEKIATQNIVTSASESDTSSNSGKLSNVQSLDSRPDLPALIRSENAQRTSSGQLGVFVCGPLSMQNDVSNAVAGEQLAVLRGGSKEIYLHMEHFSWA</sequence>
<keyword evidence="16" id="KW-1185">Reference proteome</keyword>
<keyword evidence="6 11" id="KW-1133">Transmembrane helix</keyword>
<feature type="domain" description="FAD-binding FR-type" evidence="12">
    <location>
        <begin position="302"/>
        <end position="415"/>
    </location>
</feature>
<dbReference type="InterPro" id="IPR017927">
    <property type="entry name" value="FAD-bd_FR_type"/>
</dbReference>
<evidence type="ECO:0000256" key="4">
    <source>
        <dbReference type="ARBA" id="ARBA00022692"/>
    </source>
</evidence>
<feature type="transmembrane region" description="Helical" evidence="11">
    <location>
        <begin position="155"/>
        <end position="179"/>
    </location>
</feature>
<dbReference type="InterPro" id="IPR039261">
    <property type="entry name" value="FNR_nucleotide-bd"/>
</dbReference>
<evidence type="ECO:0000256" key="7">
    <source>
        <dbReference type="ARBA" id="ARBA00023002"/>
    </source>
</evidence>
<evidence type="ECO:0000256" key="2">
    <source>
        <dbReference type="ARBA" id="ARBA00006278"/>
    </source>
</evidence>
<dbReference type="OrthoDB" id="17725at2759"/>
<dbReference type="Proteomes" id="UP000230605">
    <property type="component" value="Chromosome 6"/>
</dbReference>
<dbReference type="SFLD" id="SFLDG01168">
    <property type="entry name" value="Ferric_reductase_subgroup_(FRE"/>
    <property type="match status" value="1"/>
</dbReference>